<dbReference type="SMART" id="SM00732">
    <property type="entry name" value="YqgFc"/>
    <property type="match status" value="1"/>
</dbReference>
<dbReference type="Proteomes" id="UP000649604">
    <property type="component" value="Unassembled WGS sequence"/>
</dbReference>
<feature type="domain" description="YqgF/RNase H-like" evidence="6">
    <location>
        <begin position="2"/>
        <end position="102"/>
    </location>
</feature>
<dbReference type="GO" id="GO:0004518">
    <property type="term" value="F:nuclease activity"/>
    <property type="evidence" value="ECO:0007669"/>
    <property type="project" value="UniProtKB-KW"/>
</dbReference>
<comment type="function">
    <text evidence="5">Could be a nuclease involved in processing of the 5'-end of pre-16S rRNA.</text>
</comment>
<dbReference type="PANTHER" id="PTHR33317">
    <property type="entry name" value="POLYNUCLEOTIDYL TRANSFERASE, RIBONUCLEASE H-LIKE SUPERFAMILY PROTEIN"/>
    <property type="match status" value="1"/>
</dbReference>
<evidence type="ECO:0000256" key="2">
    <source>
        <dbReference type="ARBA" id="ARBA00022517"/>
    </source>
</evidence>
<keyword evidence="4 5" id="KW-0378">Hydrolase</keyword>
<sequence length="141" mass="15600">MAKILGLDVGDSTIGVAVSDTLGWTAQGVTTIRRKTITRDLHSLRTLIRDHEVTEVVVGMPLKKNGDLDAQTRKILRFTRLLRSTFHLPVTTWDERFSTVAASKALERGNVTKKKKAALIDKVAAMIILQSYLDSRNEGGI</sequence>
<dbReference type="EC" id="3.1.-.-" evidence="5"/>
<dbReference type="HAMAP" id="MF_00651">
    <property type="entry name" value="Nuclease_YqgF"/>
    <property type="match status" value="1"/>
</dbReference>
<accession>A0A9D5JSW9</accession>
<gene>
    <name evidence="7" type="primary">ruvX</name>
    <name evidence="7" type="ORF">GF339_02625</name>
</gene>
<name>A0A9D5JSW9_9BACT</name>
<dbReference type="CDD" id="cd16964">
    <property type="entry name" value="YqgF"/>
    <property type="match status" value="1"/>
</dbReference>
<dbReference type="Gene3D" id="3.30.420.140">
    <property type="entry name" value="YqgF/RNase H-like domain"/>
    <property type="match status" value="1"/>
</dbReference>
<keyword evidence="1 5" id="KW-0963">Cytoplasm</keyword>
<keyword evidence="3 5" id="KW-0540">Nuclease</keyword>
<comment type="similarity">
    <text evidence="5">Belongs to the YqgF HJR family.</text>
</comment>
<reference evidence="7" key="1">
    <citation type="submission" date="2019-11" db="EMBL/GenBank/DDBJ databases">
        <title>Microbial mats filling the niche in hypersaline microbial mats.</title>
        <authorList>
            <person name="Wong H.L."/>
            <person name="Macleod F.I."/>
            <person name="White R.A. III"/>
            <person name="Burns B.P."/>
        </authorList>
    </citation>
    <scope>NUCLEOTIDE SEQUENCE</scope>
    <source>
        <strain evidence="7">Rbin_158</strain>
    </source>
</reference>
<dbReference type="GO" id="GO:0000967">
    <property type="term" value="P:rRNA 5'-end processing"/>
    <property type="evidence" value="ECO:0007669"/>
    <property type="project" value="UniProtKB-UniRule"/>
</dbReference>
<dbReference type="NCBIfam" id="TIGR00250">
    <property type="entry name" value="RNAse_H_YqgF"/>
    <property type="match status" value="1"/>
</dbReference>
<dbReference type="InterPro" id="IPR037027">
    <property type="entry name" value="YqgF/RNaseH-like_dom_sf"/>
</dbReference>
<dbReference type="InterPro" id="IPR012337">
    <property type="entry name" value="RNaseH-like_sf"/>
</dbReference>
<organism evidence="7 8">
    <name type="scientific">candidate division KSB3 bacterium</name>
    <dbReference type="NCBI Taxonomy" id="2044937"/>
    <lineage>
        <taxon>Bacteria</taxon>
        <taxon>candidate division KSB3</taxon>
    </lineage>
</organism>
<dbReference type="AlphaFoldDB" id="A0A9D5JSW9"/>
<protein>
    <recommendedName>
        <fullName evidence="5">Putative pre-16S rRNA nuclease</fullName>
        <ecNumber evidence="5">3.1.-.-</ecNumber>
    </recommendedName>
</protein>
<evidence type="ECO:0000256" key="1">
    <source>
        <dbReference type="ARBA" id="ARBA00022490"/>
    </source>
</evidence>
<dbReference type="EMBL" id="WJJP01000078">
    <property type="protein sequence ID" value="MBD3323449.1"/>
    <property type="molecule type" value="Genomic_DNA"/>
</dbReference>
<proteinExistence type="inferred from homology"/>
<dbReference type="InterPro" id="IPR006641">
    <property type="entry name" value="YqgF/RNaseH-like_dom"/>
</dbReference>
<dbReference type="PANTHER" id="PTHR33317:SF4">
    <property type="entry name" value="POLYNUCLEOTIDYL TRANSFERASE, RIBONUCLEASE H-LIKE SUPERFAMILY PROTEIN"/>
    <property type="match status" value="1"/>
</dbReference>
<keyword evidence="2 5" id="KW-0690">Ribosome biogenesis</keyword>
<evidence type="ECO:0000256" key="3">
    <source>
        <dbReference type="ARBA" id="ARBA00022722"/>
    </source>
</evidence>
<dbReference type="InterPro" id="IPR005227">
    <property type="entry name" value="YqgF"/>
</dbReference>
<comment type="caution">
    <text evidence="7">The sequence shown here is derived from an EMBL/GenBank/DDBJ whole genome shotgun (WGS) entry which is preliminary data.</text>
</comment>
<evidence type="ECO:0000259" key="6">
    <source>
        <dbReference type="SMART" id="SM00732"/>
    </source>
</evidence>
<comment type="subcellular location">
    <subcellularLocation>
        <location evidence="5">Cytoplasm</location>
    </subcellularLocation>
</comment>
<evidence type="ECO:0000313" key="8">
    <source>
        <dbReference type="Proteomes" id="UP000649604"/>
    </source>
</evidence>
<evidence type="ECO:0000256" key="5">
    <source>
        <dbReference type="HAMAP-Rule" id="MF_00651"/>
    </source>
</evidence>
<evidence type="ECO:0000256" key="4">
    <source>
        <dbReference type="ARBA" id="ARBA00022801"/>
    </source>
</evidence>
<evidence type="ECO:0000313" key="7">
    <source>
        <dbReference type="EMBL" id="MBD3323449.1"/>
    </source>
</evidence>
<dbReference type="SUPFAM" id="SSF53098">
    <property type="entry name" value="Ribonuclease H-like"/>
    <property type="match status" value="1"/>
</dbReference>
<dbReference type="Pfam" id="PF03652">
    <property type="entry name" value="RuvX"/>
    <property type="match status" value="1"/>
</dbReference>
<dbReference type="GO" id="GO:0016788">
    <property type="term" value="F:hydrolase activity, acting on ester bonds"/>
    <property type="evidence" value="ECO:0007669"/>
    <property type="project" value="UniProtKB-UniRule"/>
</dbReference>
<dbReference type="GO" id="GO:0005829">
    <property type="term" value="C:cytosol"/>
    <property type="evidence" value="ECO:0007669"/>
    <property type="project" value="TreeGrafter"/>
</dbReference>